<evidence type="ECO:0000313" key="3">
    <source>
        <dbReference type="Proteomes" id="UP000593594"/>
    </source>
</evidence>
<dbReference type="RefSeq" id="WP_213162888.1">
    <property type="nucleotide sequence ID" value="NZ_CP058214.1"/>
</dbReference>
<feature type="transmembrane region" description="Helical" evidence="1">
    <location>
        <begin position="53"/>
        <end position="72"/>
    </location>
</feature>
<keyword evidence="1" id="KW-0472">Membrane</keyword>
<dbReference type="Pfam" id="PF13687">
    <property type="entry name" value="DUF4153"/>
    <property type="match status" value="1"/>
</dbReference>
<feature type="transmembrane region" description="Helical" evidence="1">
    <location>
        <begin position="20"/>
        <end position="41"/>
    </location>
</feature>
<evidence type="ECO:0000313" key="2">
    <source>
        <dbReference type="EMBL" id="QPC41667.1"/>
    </source>
</evidence>
<keyword evidence="1" id="KW-1133">Transmembrane helix</keyword>
<dbReference type="EMBL" id="CP058214">
    <property type="protein sequence ID" value="QPC41667.1"/>
    <property type="molecule type" value="Genomic_DNA"/>
</dbReference>
<sequence length="599" mass="64263">MRSFKDAIREALTRRRDVAIRFPVVCALALALAIVANLDIADLVSVSDRVRGQLYFGTVMAMLAALAVHLWAESRALPRAVGAAAAAAMAAIVGLCVWIADSVVALNALFVLAGLVLAVMSSAHLRRGVTASGYWLFNFRLGLAALMGLAAIVVLCGGASLLVSSLELLFDIELSGDAHEHIWVTGFALVGPLFLLALIPDRFDEPFELSAAPGLVERAISALVNYALIPLILVYAVILHLYAAKIAVTGAVPTGEIGWLVLVFGGIGTASYLVAYPWREAGSLAVRWFLRSWFGLMVVPVGLLVMAVWLRVAQYGVTMERYGLMLFAFWMIALALYLAMARARADIRIVPASLAVLLLLAGFGPWGAVAVSTRSQTAELERLLQTEDVLVDGHVRPDAENAPMPQETARRANSILSTLDDLDALDRLGPWFAATEPNPATAGRDGAVRLYAIRTALGLDPNGPRPVPDSKEVWYRSSKPVTRAIGGYGMLSGPHRIRWRNWVLKGEESMADAVNPYPAIDLSDSVVEVRPAEGLSFTFDLAQSLRRLSTGDGEPLMIEDETDAGRAALVITELGGRVSADDAVVSSAAFWILWSTPGG</sequence>
<dbReference type="AlphaFoldDB" id="A0A7S8HAK1"/>
<dbReference type="InterPro" id="IPR025291">
    <property type="entry name" value="DUF4153"/>
</dbReference>
<feature type="transmembrane region" description="Helical" evidence="1">
    <location>
        <begin position="106"/>
        <end position="125"/>
    </location>
</feature>
<feature type="transmembrane region" description="Helical" evidence="1">
    <location>
        <begin position="220"/>
        <end position="242"/>
    </location>
</feature>
<organism evidence="2 3">
    <name type="scientific">Kaustia mangrovi</name>
    <dbReference type="NCBI Taxonomy" id="2593653"/>
    <lineage>
        <taxon>Bacteria</taxon>
        <taxon>Pseudomonadati</taxon>
        <taxon>Pseudomonadota</taxon>
        <taxon>Alphaproteobacteria</taxon>
        <taxon>Hyphomicrobiales</taxon>
        <taxon>Parvibaculaceae</taxon>
        <taxon>Kaustia</taxon>
    </lineage>
</organism>
<feature type="transmembrane region" description="Helical" evidence="1">
    <location>
        <begin position="137"/>
        <end position="162"/>
    </location>
</feature>
<feature type="transmembrane region" description="Helical" evidence="1">
    <location>
        <begin position="352"/>
        <end position="371"/>
    </location>
</feature>
<name>A0A7S8HAK1_9HYPH</name>
<keyword evidence="1" id="KW-0812">Transmembrane</keyword>
<gene>
    <name evidence="2" type="ORF">HW532_02365</name>
</gene>
<dbReference type="Proteomes" id="UP000593594">
    <property type="component" value="Chromosome"/>
</dbReference>
<keyword evidence="3" id="KW-1185">Reference proteome</keyword>
<feature type="transmembrane region" description="Helical" evidence="1">
    <location>
        <begin position="182"/>
        <end position="199"/>
    </location>
</feature>
<protein>
    <submittedName>
        <fullName evidence="2">DUF4153 domain-containing protein</fullName>
    </submittedName>
</protein>
<accession>A0A7S8HAK1</accession>
<evidence type="ECO:0000256" key="1">
    <source>
        <dbReference type="SAM" id="Phobius"/>
    </source>
</evidence>
<feature type="transmembrane region" description="Helical" evidence="1">
    <location>
        <begin position="257"/>
        <end position="276"/>
    </location>
</feature>
<dbReference type="KEGG" id="kmn:HW532_02365"/>
<reference evidence="2 3" key="1">
    <citation type="submission" date="2020-06" db="EMBL/GenBank/DDBJ databases">
        <title>Genome sequence of 2 isolates from Red Sea Mangroves.</title>
        <authorList>
            <person name="Sefrji F."/>
            <person name="Michoud G."/>
            <person name="Merlino G."/>
            <person name="Daffonchio D."/>
        </authorList>
    </citation>
    <scope>NUCLEOTIDE SEQUENCE [LARGE SCALE GENOMIC DNA]</scope>
    <source>
        <strain evidence="2 3">R1DC25</strain>
    </source>
</reference>
<proteinExistence type="predicted"/>
<feature type="transmembrane region" description="Helical" evidence="1">
    <location>
        <begin position="79"/>
        <end position="100"/>
    </location>
</feature>
<feature type="transmembrane region" description="Helical" evidence="1">
    <location>
        <begin position="322"/>
        <end position="340"/>
    </location>
</feature>
<feature type="transmembrane region" description="Helical" evidence="1">
    <location>
        <begin position="288"/>
        <end position="310"/>
    </location>
</feature>